<keyword evidence="2" id="KW-0238">DNA-binding</keyword>
<dbReference type="InterPro" id="IPR008920">
    <property type="entry name" value="TF_FadR/GntR_C"/>
</dbReference>
<dbReference type="SUPFAM" id="SSF46785">
    <property type="entry name" value="Winged helix' DNA-binding domain"/>
    <property type="match status" value="1"/>
</dbReference>
<dbReference type="PANTHER" id="PTHR43537:SF45">
    <property type="entry name" value="GNTR FAMILY REGULATORY PROTEIN"/>
    <property type="match status" value="1"/>
</dbReference>
<evidence type="ECO:0000256" key="2">
    <source>
        <dbReference type="ARBA" id="ARBA00023125"/>
    </source>
</evidence>
<dbReference type="PANTHER" id="PTHR43537">
    <property type="entry name" value="TRANSCRIPTIONAL REGULATOR, GNTR FAMILY"/>
    <property type="match status" value="1"/>
</dbReference>
<keyword evidence="3" id="KW-0804">Transcription</keyword>
<dbReference type="CDD" id="cd07377">
    <property type="entry name" value="WHTH_GntR"/>
    <property type="match status" value="1"/>
</dbReference>
<protein>
    <submittedName>
        <fullName evidence="5">GntR family transcriptional regulator</fullName>
    </submittedName>
</protein>
<organism evidence="5 6">
    <name type="scientific">Flavimaribacter sediminis</name>
    <dbReference type="NCBI Taxonomy" id="2865987"/>
    <lineage>
        <taxon>Bacteria</taxon>
        <taxon>Pseudomonadati</taxon>
        <taxon>Pseudomonadota</taxon>
        <taxon>Alphaproteobacteria</taxon>
        <taxon>Hyphomicrobiales</taxon>
        <taxon>Rhizobiaceae</taxon>
        <taxon>Flavimaribacter</taxon>
    </lineage>
</organism>
<comment type="caution">
    <text evidence="5">The sequence shown here is derived from an EMBL/GenBank/DDBJ whole genome shotgun (WGS) entry which is preliminary data.</text>
</comment>
<dbReference type="Gene3D" id="1.10.10.10">
    <property type="entry name" value="Winged helix-like DNA-binding domain superfamily/Winged helix DNA-binding domain"/>
    <property type="match status" value="1"/>
</dbReference>
<evidence type="ECO:0000256" key="1">
    <source>
        <dbReference type="ARBA" id="ARBA00023015"/>
    </source>
</evidence>
<feature type="domain" description="HTH gntR-type" evidence="4">
    <location>
        <begin position="7"/>
        <end position="74"/>
    </location>
</feature>
<evidence type="ECO:0000259" key="4">
    <source>
        <dbReference type="PROSITE" id="PS50949"/>
    </source>
</evidence>
<keyword evidence="6" id="KW-1185">Reference proteome</keyword>
<dbReference type="PRINTS" id="PR00035">
    <property type="entry name" value="HTHGNTR"/>
</dbReference>
<dbReference type="EMBL" id="JAICBX010000007">
    <property type="protein sequence ID" value="MBW8640543.1"/>
    <property type="molecule type" value="Genomic_DNA"/>
</dbReference>
<evidence type="ECO:0000313" key="5">
    <source>
        <dbReference type="EMBL" id="MBW8640543.1"/>
    </source>
</evidence>
<dbReference type="PROSITE" id="PS50949">
    <property type="entry name" value="HTH_GNTR"/>
    <property type="match status" value="1"/>
</dbReference>
<dbReference type="Gene3D" id="1.20.120.530">
    <property type="entry name" value="GntR ligand-binding domain-like"/>
    <property type="match status" value="1"/>
</dbReference>
<gene>
    <name evidence="5" type="ORF">K1W69_25345</name>
</gene>
<dbReference type="SUPFAM" id="SSF48008">
    <property type="entry name" value="GntR ligand-binding domain-like"/>
    <property type="match status" value="1"/>
</dbReference>
<proteinExistence type="predicted"/>
<name>A0AAE2ZUC9_9HYPH</name>
<dbReference type="Proteomes" id="UP001196509">
    <property type="component" value="Unassembled WGS sequence"/>
</dbReference>
<evidence type="ECO:0000256" key="3">
    <source>
        <dbReference type="ARBA" id="ARBA00023163"/>
    </source>
</evidence>
<dbReference type="Pfam" id="PF00392">
    <property type="entry name" value="GntR"/>
    <property type="match status" value="1"/>
</dbReference>
<accession>A0AAE2ZUC9</accession>
<dbReference type="SMART" id="SM00345">
    <property type="entry name" value="HTH_GNTR"/>
    <property type="match status" value="1"/>
</dbReference>
<dbReference type="InterPro" id="IPR000524">
    <property type="entry name" value="Tscrpt_reg_HTH_GntR"/>
</dbReference>
<evidence type="ECO:0000313" key="6">
    <source>
        <dbReference type="Proteomes" id="UP001196509"/>
    </source>
</evidence>
<dbReference type="Pfam" id="PF07729">
    <property type="entry name" value="FCD"/>
    <property type="match status" value="1"/>
</dbReference>
<dbReference type="AlphaFoldDB" id="A0AAE2ZUC9"/>
<dbReference type="GO" id="GO:0003677">
    <property type="term" value="F:DNA binding"/>
    <property type="evidence" value="ECO:0007669"/>
    <property type="project" value="UniProtKB-KW"/>
</dbReference>
<dbReference type="InterPro" id="IPR036390">
    <property type="entry name" value="WH_DNA-bd_sf"/>
</dbReference>
<reference evidence="5" key="1">
    <citation type="submission" date="2021-08" db="EMBL/GenBank/DDBJ databases">
        <title>Hoeflea bacterium WL0058 sp. nov., isolated from the sediment.</title>
        <authorList>
            <person name="Wang L."/>
            <person name="Zhang D."/>
        </authorList>
    </citation>
    <scope>NUCLEOTIDE SEQUENCE</scope>
    <source>
        <strain evidence="5">WL0058</strain>
    </source>
</reference>
<sequence>MRVRSAAKNSDIVYRDLHKAIVTMELTPGAPVLERKLTEQYGVSRTPVREAVLRLVEDGLVEVAPKSGTFVARIPLSVVREALVARRALEEVTVRAATELSSESQIMQMRAIIQHQQEMADAGDEEAFHQADDKFHASIAAAARYPGIWKMIQQVRIQVERYRRLTLPQNGRMPMVVKEHTAVLDAMAARDADAAVARMNEHLDKLQLDISIFRDLWPDYFAIDPSLDEKLFAGK</sequence>
<dbReference type="InterPro" id="IPR036388">
    <property type="entry name" value="WH-like_DNA-bd_sf"/>
</dbReference>
<dbReference type="GO" id="GO:0003700">
    <property type="term" value="F:DNA-binding transcription factor activity"/>
    <property type="evidence" value="ECO:0007669"/>
    <property type="project" value="InterPro"/>
</dbReference>
<dbReference type="SMART" id="SM00895">
    <property type="entry name" value="FCD"/>
    <property type="match status" value="1"/>
</dbReference>
<dbReference type="InterPro" id="IPR011711">
    <property type="entry name" value="GntR_C"/>
</dbReference>
<keyword evidence="1" id="KW-0805">Transcription regulation</keyword>